<dbReference type="Proteomes" id="UP000610931">
    <property type="component" value="Unassembled WGS sequence"/>
</dbReference>
<keyword evidence="1" id="KW-0732">Signal</keyword>
<feature type="signal peptide" evidence="1">
    <location>
        <begin position="1"/>
        <end position="23"/>
    </location>
</feature>
<proteinExistence type="predicted"/>
<evidence type="ECO:0000313" key="2">
    <source>
        <dbReference type="EMBL" id="MBJ6369587.1"/>
    </source>
</evidence>
<evidence type="ECO:0000256" key="1">
    <source>
        <dbReference type="SAM" id="SignalP"/>
    </source>
</evidence>
<accession>A0A8J7IGU9</accession>
<keyword evidence="3" id="KW-1185">Reference proteome</keyword>
<gene>
    <name evidence="2" type="ORF">JF259_15985</name>
</gene>
<reference evidence="2" key="1">
    <citation type="submission" date="2020-12" db="EMBL/GenBank/DDBJ databases">
        <title>Snuella sp. nov., isolated from sediment in Incheon.</title>
        <authorList>
            <person name="Kim W."/>
        </authorList>
    </citation>
    <scope>NUCLEOTIDE SEQUENCE</scope>
    <source>
        <strain evidence="2">CAU 1569</strain>
    </source>
</reference>
<dbReference type="RefSeq" id="WP_199116712.1">
    <property type="nucleotide sequence ID" value="NZ_JAELVQ010000030.1"/>
</dbReference>
<name>A0A8J7IGU9_9FLAO</name>
<dbReference type="EMBL" id="JAELVQ010000030">
    <property type="protein sequence ID" value="MBJ6369587.1"/>
    <property type="molecule type" value="Genomic_DNA"/>
</dbReference>
<comment type="caution">
    <text evidence="2">The sequence shown here is derived from an EMBL/GenBank/DDBJ whole genome shotgun (WGS) entry which is preliminary data.</text>
</comment>
<dbReference type="AlphaFoldDB" id="A0A8J7IGU9"/>
<organism evidence="2 3">
    <name type="scientific">Snuella sedimenti</name>
    <dbReference type="NCBI Taxonomy" id="2798802"/>
    <lineage>
        <taxon>Bacteria</taxon>
        <taxon>Pseudomonadati</taxon>
        <taxon>Bacteroidota</taxon>
        <taxon>Flavobacteriia</taxon>
        <taxon>Flavobacteriales</taxon>
        <taxon>Flavobacteriaceae</taxon>
        <taxon>Snuella</taxon>
    </lineage>
</organism>
<protein>
    <submittedName>
        <fullName evidence="2">Uncharacterized protein</fullName>
    </submittedName>
</protein>
<feature type="chain" id="PRO_5035289012" evidence="1">
    <location>
        <begin position="24"/>
        <end position="176"/>
    </location>
</feature>
<evidence type="ECO:0000313" key="3">
    <source>
        <dbReference type="Proteomes" id="UP000610931"/>
    </source>
</evidence>
<sequence>MKIYPALIIALLFICLATSSVFSQELSDGYSANNELSIFSYKSQVSGFLLQQQSVKLKHQEKMATRSEITLQQIGNYNAIHLSSTHVNADIKYYQVGDFNNIENVNAIGDISEEVIQEGNNNAVYSYTYGNVLNDNFKLSQKGDDLLLERFGVNSLSNNIKIKMQGTAKTLVIRSF</sequence>